<feature type="transmembrane region" description="Helical" evidence="1">
    <location>
        <begin position="20"/>
        <end position="41"/>
    </location>
</feature>
<comment type="caution">
    <text evidence="3">The sequence shown here is derived from an EMBL/GenBank/DDBJ whole genome shotgun (WGS) entry which is preliminary data.</text>
</comment>
<reference evidence="4" key="1">
    <citation type="journal article" date="2019" name="Int. J. Syst. Evol. Microbiol.">
        <title>The Global Catalogue of Microorganisms (GCM) 10K type strain sequencing project: providing services to taxonomists for standard genome sequencing and annotation.</title>
        <authorList>
            <consortium name="The Broad Institute Genomics Platform"/>
            <consortium name="The Broad Institute Genome Sequencing Center for Infectious Disease"/>
            <person name="Wu L."/>
            <person name="Ma J."/>
        </authorList>
    </citation>
    <scope>NUCLEOTIDE SEQUENCE [LARGE SCALE GENOMIC DNA]</scope>
    <source>
        <strain evidence="4">KCTC 52231</strain>
    </source>
</reference>
<dbReference type="RefSeq" id="WP_244658813.1">
    <property type="nucleotide sequence ID" value="NZ_CP059897.1"/>
</dbReference>
<feature type="transmembrane region" description="Helical" evidence="1">
    <location>
        <begin position="84"/>
        <end position="102"/>
    </location>
</feature>
<sequence>MTPIPGSPRAMMATMPVHSLLVPFPLVCFTLALLTDITYWQTAHLMWQNFSDWLLFAGITMGVIAGVVGAVEFFVRPHGHAPGIIWLHIVGYLLVLALAFANNLVHAADGWPAVVPYGLVLSAATVILMFLLAILGRIRLYRTYVGVEDYD</sequence>
<name>A0ABV7I9U9_9HYPH</name>
<feature type="transmembrane region" description="Helical" evidence="1">
    <location>
        <begin position="114"/>
        <end position="135"/>
    </location>
</feature>
<feature type="domain" description="DUF2231" evidence="2">
    <location>
        <begin position="15"/>
        <end position="148"/>
    </location>
</feature>
<evidence type="ECO:0000256" key="1">
    <source>
        <dbReference type="SAM" id="Phobius"/>
    </source>
</evidence>
<gene>
    <name evidence="3" type="ORF">ACFOHV_23735</name>
</gene>
<evidence type="ECO:0000313" key="3">
    <source>
        <dbReference type="EMBL" id="MFC3166298.1"/>
    </source>
</evidence>
<dbReference type="InterPro" id="IPR019251">
    <property type="entry name" value="DUF2231_TM"/>
</dbReference>
<organism evidence="3 4">
    <name type="scientific">Ciceribacter thiooxidans</name>
    <dbReference type="NCBI Taxonomy" id="1969821"/>
    <lineage>
        <taxon>Bacteria</taxon>
        <taxon>Pseudomonadati</taxon>
        <taxon>Pseudomonadota</taxon>
        <taxon>Alphaproteobacteria</taxon>
        <taxon>Hyphomicrobiales</taxon>
        <taxon>Rhizobiaceae</taxon>
        <taxon>Ciceribacter</taxon>
    </lineage>
</organism>
<protein>
    <submittedName>
        <fullName evidence="3">DUF2231 domain-containing protein</fullName>
    </submittedName>
</protein>
<accession>A0ABV7I9U9</accession>
<keyword evidence="4" id="KW-1185">Reference proteome</keyword>
<keyword evidence="1" id="KW-0812">Transmembrane</keyword>
<keyword evidence="1" id="KW-1133">Transmembrane helix</keyword>
<feature type="transmembrane region" description="Helical" evidence="1">
    <location>
        <begin position="53"/>
        <end position="75"/>
    </location>
</feature>
<proteinExistence type="predicted"/>
<dbReference type="Proteomes" id="UP001595647">
    <property type="component" value="Unassembled WGS sequence"/>
</dbReference>
<evidence type="ECO:0000259" key="2">
    <source>
        <dbReference type="Pfam" id="PF09990"/>
    </source>
</evidence>
<dbReference type="EMBL" id="JBHRTG010000019">
    <property type="protein sequence ID" value="MFC3166298.1"/>
    <property type="molecule type" value="Genomic_DNA"/>
</dbReference>
<keyword evidence="1" id="KW-0472">Membrane</keyword>
<dbReference type="InterPro" id="IPR016923">
    <property type="entry name" value="UCP029509"/>
</dbReference>
<dbReference type="PIRSF" id="PIRSF029509">
    <property type="entry name" value="UCP029509"/>
    <property type="match status" value="1"/>
</dbReference>
<evidence type="ECO:0000313" key="4">
    <source>
        <dbReference type="Proteomes" id="UP001595647"/>
    </source>
</evidence>
<dbReference type="Pfam" id="PF09990">
    <property type="entry name" value="DUF2231"/>
    <property type="match status" value="1"/>
</dbReference>